<keyword evidence="3" id="KW-1185">Reference proteome</keyword>
<organism evidence="2 3">
    <name type="scientific">Phrynosoma platyrhinos</name>
    <name type="common">Desert horned lizard</name>
    <dbReference type="NCBI Taxonomy" id="52577"/>
    <lineage>
        <taxon>Eukaryota</taxon>
        <taxon>Metazoa</taxon>
        <taxon>Chordata</taxon>
        <taxon>Craniata</taxon>
        <taxon>Vertebrata</taxon>
        <taxon>Euteleostomi</taxon>
        <taxon>Lepidosauria</taxon>
        <taxon>Squamata</taxon>
        <taxon>Bifurcata</taxon>
        <taxon>Unidentata</taxon>
        <taxon>Episquamata</taxon>
        <taxon>Toxicofera</taxon>
        <taxon>Iguania</taxon>
        <taxon>Phrynosomatidae</taxon>
        <taxon>Phrynosomatinae</taxon>
        <taxon>Phrynosoma</taxon>
    </lineage>
</organism>
<comment type="caution">
    <text evidence="2">The sequence shown here is derived from an EMBL/GenBank/DDBJ whole genome shotgun (WGS) entry which is preliminary data.</text>
</comment>
<feature type="compositionally biased region" description="Basic and acidic residues" evidence="1">
    <location>
        <begin position="93"/>
        <end position="103"/>
    </location>
</feature>
<sequence>MADEQQNERKCVRGAFGVITTTGSRKLWRRAASSHLKVPTGALLFGEREEGLSDSGGRFWEELSVHPDLSMNPPNDRQLQRALSSVTHLREELEEEGKPKSFEGLETWSSPSTGRHYDMDMELTNDVQIANENLYTGTVINLPQRFLRTSELPKGFGLFADALAREPDHSSFMDVEPSESAGFPPRSLGALLPQSLLGEPDGDIVMYEKRKIKKSKEIPILEQVGESLRQKKLRATHV</sequence>
<evidence type="ECO:0000313" key="2">
    <source>
        <dbReference type="EMBL" id="KAH0620355.1"/>
    </source>
</evidence>
<feature type="region of interest" description="Disordered" evidence="1">
    <location>
        <begin position="93"/>
        <end position="113"/>
    </location>
</feature>
<evidence type="ECO:0000256" key="1">
    <source>
        <dbReference type="SAM" id="MobiDB-lite"/>
    </source>
</evidence>
<accession>A0ABQ7SSQ6</accession>
<dbReference type="Proteomes" id="UP000826234">
    <property type="component" value="Unassembled WGS sequence"/>
</dbReference>
<name>A0ABQ7SSQ6_PHRPL</name>
<evidence type="ECO:0000313" key="3">
    <source>
        <dbReference type="Proteomes" id="UP000826234"/>
    </source>
</evidence>
<reference evidence="2 3" key="1">
    <citation type="journal article" date="2022" name="Gigascience">
        <title>A chromosome-level genome assembly and annotation of the desert horned lizard, Phrynosoma platyrhinos, provides insight into chromosomal rearrangements among reptiles.</title>
        <authorList>
            <person name="Koochekian N."/>
            <person name="Ascanio A."/>
            <person name="Farleigh K."/>
            <person name="Card D.C."/>
            <person name="Schield D.R."/>
            <person name="Castoe T.A."/>
            <person name="Jezkova T."/>
        </authorList>
    </citation>
    <scope>NUCLEOTIDE SEQUENCE [LARGE SCALE GENOMIC DNA]</scope>
    <source>
        <strain evidence="2">NK-2021</strain>
    </source>
</reference>
<protein>
    <submittedName>
        <fullName evidence="2">Uncharacterized protein</fullName>
    </submittedName>
</protein>
<proteinExistence type="predicted"/>
<dbReference type="EMBL" id="JAIPUX010003289">
    <property type="protein sequence ID" value="KAH0620355.1"/>
    <property type="molecule type" value="Genomic_DNA"/>
</dbReference>
<gene>
    <name evidence="2" type="ORF">JD844_020687</name>
</gene>